<dbReference type="RefSeq" id="WP_046504381.1">
    <property type="nucleotide sequence ID" value="NZ_LANI01000003.1"/>
</dbReference>
<comment type="caution">
    <text evidence="1">The sequence shown here is derived from an EMBL/GenBank/DDBJ whole genome shotgun (WGS) entry which is preliminary data.</text>
</comment>
<evidence type="ECO:0000313" key="1">
    <source>
        <dbReference type="EMBL" id="KKJ78000.1"/>
    </source>
</evidence>
<proteinExistence type="predicted"/>
<evidence type="ECO:0000313" key="2">
    <source>
        <dbReference type="Proteomes" id="UP000034491"/>
    </source>
</evidence>
<keyword evidence="2" id="KW-1185">Reference proteome</keyword>
<dbReference type="EMBL" id="LANI01000003">
    <property type="protein sequence ID" value="KKJ78000.1"/>
    <property type="molecule type" value="Genomic_DNA"/>
</dbReference>
<dbReference type="STRING" id="1549748.WH95_06240"/>
<dbReference type="Proteomes" id="UP000034491">
    <property type="component" value="Unassembled WGS sequence"/>
</dbReference>
<dbReference type="AlphaFoldDB" id="A0A0M2RDC1"/>
<name>A0A0M2RDC1_9PROT</name>
<accession>A0A0M2RDC1</accession>
<protein>
    <submittedName>
        <fullName evidence="1">Uncharacterized protein</fullName>
    </submittedName>
</protein>
<gene>
    <name evidence="1" type="ORF">WH95_06240</name>
</gene>
<organism evidence="1 2">
    <name type="scientific">Kiloniella litopenaei</name>
    <dbReference type="NCBI Taxonomy" id="1549748"/>
    <lineage>
        <taxon>Bacteria</taxon>
        <taxon>Pseudomonadati</taxon>
        <taxon>Pseudomonadota</taxon>
        <taxon>Alphaproteobacteria</taxon>
        <taxon>Rhodospirillales</taxon>
        <taxon>Kiloniellaceae</taxon>
        <taxon>Kiloniella</taxon>
    </lineage>
</organism>
<reference evidence="1 2" key="1">
    <citation type="submission" date="2015-03" db="EMBL/GenBank/DDBJ databases">
        <title>Genome sequence of Kiloniella sp. P1-1, isolated from the gut microflora of Pacific white shrimp, Penaeus vannamei.</title>
        <authorList>
            <person name="Shao Z."/>
            <person name="Wang L."/>
            <person name="Li X."/>
        </authorList>
    </citation>
    <scope>NUCLEOTIDE SEQUENCE [LARGE SCALE GENOMIC DNA]</scope>
    <source>
        <strain evidence="1 2">P1-1</strain>
    </source>
</reference>
<sequence length="132" mass="15131">MNKTLINIILSEKIWDIVWTVPNNLPKAQRERLVEASEWLEEAFSLANSIKSCSAYNPAEAFAREDAKQMVADLIGEYEKLLLADNLKSEFKIKKYIVGEMGEQIFNSENSFPIKYLYISISKVPEHVDLTC</sequence>